<evidence type="ECO:0000256" key="10">
    <source>
        <dbReference type="ARBA" id="ARBA00060856"/>
    </source>
</evidence>
<accession>A0A1H9YWK2</accession>
<gene>
    <name evidence="12" type="primary">secF</name>
    <name evidence="14" type="ORF">SAMN05660297_00444</name>
</gene>
<evidence type="ECO:0000256" key="1">
    <source>
        <dbReference type="ARBA" id="ARBA00004651"/>
    </source>
</evidence>
<dbReference type="GO" id="GO:0065002">
    <property type="term" value="P:intracellular protein transmembrane transport"/>
    <property type="evidence" value="ECO:0007669"/>
    <property type="project" value="UniProtKB-UniRule"/>
</dbReference>
<dbReference type="PRINTS" id="PR01755">
    <property type="entry name" value="SECFTRNLCASE"/>
</dbReference>
<evidence type="ECO:0000256" key="5">
    <source>
        <dbReference type="ARBA" id="ARBA00022927"/>
    </source>
</evidence>
<dbReference type="FunFam" id="1.20.1640.10:FF:000024">
    <property type="entry name" value="Multifunctional fusion protein"/>
    <property type="match status" value="1"/>
</dbReference>
<evidence type="ECO:0000256" key="9">
    <source>
        <dbReference type="ARBA" id="ARBA00059018"/>
    </source>
</evidence>
<dbReference type="Gene3D" id="1.20.1640.10">
    <property type="entry name" value="Multidrug efflux transporter AcrB transmembrane domain"/>
    <property type="match status" value="1"/>
</dbReference>
<keyword evidence="8 12" id="KW-0472">Membrane</keyword>
<dbReference type="InterPro" id="IPR048634">
    <property type="entry name" value="SecD_SecF_C"/>
</dbReference>
<feature type="transmembrane region" description="Helical" evidence="12">
    <location>
        <begin position="127"/>
        <end position="144"/>
    </location>
</feature>
<dbReference type="EMBL" id="FOHU01000001">
    <property type="protein sequence ID" value="SES73579.1"/>
    <property type="molecule type" value="Genomic_DNA"/>
</dbReference>
<dbReference type="GO" id="GO:0043952">
    <property type="term" value="P:protein transport by the Sec complex"/>
    <property type="evidence" value="ECO:0007669"/>
    <property type="project" value="UniProtKB-UniRule"/>
</dbReference>
<feature type="transmembrane region" description="Helical" evidence="12">
    <location>
        <begin position="254"/>
        <end position="280"/>
    </location>
</feature>
<sequence>MKIIEKKKIWFTISSVIIALGLLLAMINGINLGIDFTGGALMEIELHQQVEVSEIREITNQYDPNASINLLGPERTILQIRSTDDFDSSTRGEIFQQFKEKYNLEENEPLRAQQFGPAIGREIQNRAFLSMIISAIGMLIYISYRFEFRFGIAAIVALIHDILIVLAVYSIFRIPVNSPFVAAMLTILGYSINDTIVLFDRIRENVKFIKKSNYEQVANDSISQTITRSINTSLTTLITIIALYILGVEQIQVFALPLIAGVISGTYSSIFIATPVWVMLKEKQHKKFYH</sequence>
<dbReference type="HAMAP" id="MF_01464_B">
    <property type="entry name" value="SecF_B"/>
    <property type="match status" value="1"/>
</dbReference>
<evidence type="ECO:0000256" key="2">
    <source>
        <dbReference type="ARBA" id="ARBA00022448"/>
    </source>
</evidence>
<dbReference type="STRING" id="426128.SAMN05660297_00444"/>
<dbReference type="SUPFAM" id="SSF82866">
    <property type="entry name" value="Multidrug efflux transporter AcrB transmembrane domain"/>
    <property type="match status" value="1"/>
</dbReference>
<feature type="domain" description="Protein export membrane protein SecD/SecF C-terminal" evidence="13">
    <location>
        <begin position="106"/>
        <end position="282"/>
    </location>
</feature>
<feature type="transmembrane region" description="Helical" evidence="12">
    <location>
        <begin position="230"/>
        <end position="248"/>
    </location>
</feature>
<evidence type="ECO:0000256" key="3">
    <source>
        <dbReference type="ARBA" id="ARBA00022475"/>
    </source>
</evidence>
<keyword evidence="3 12" id="KW-1003">Cell membrane</keyword>
<evidence type="ECO:0000256" key="8">
    <source>
        <dbReference type="ARBA" id="ARBA00023136"/>
    </source>
</evidence>
<evidence type="ECO:0000259" key="13">
    <source>
        <dbReference type="Pfam" id="PF02355"/>
    </source>
</evidence>
<dbReference type="InterPro" id="IPR022645">
    <property type="entry name" value="SecD/SecF_bac"/>
</dbReference>
<dbReference type="PANTHER" id="PTHR30081:SF8">
    <property type="entry name" value="PROTEIN TRANSLOCASE SUBUNIT SECF"/>
    <property type="match status" value="1"/>
</dbReference>
<keyword evidence="7 12" id="KW-0811">Translocation</keyword>
<comment type="similarity">
    <text evidence="11">In the N-terminal section; belongs to the SecD/SecF family. SecD subfamily.</text>
</comment>
<keyword evidence="6 12" id="KW-1133">Transmembrane helix</keyword>
<dbReference type="InterPro" id="IPR022813">
    <property type="entry name" value="SecD/SecF_arch_bac"/>
</dbReference>
<evidence type="ECO:0000256" key="7">
    <source>
        <dbReference type="ARBA" id="ARBA00023010"/>
    </source>
</evidence>
<dbReference type="InterPro" id="IPR022646">
    <property type="entry name" value="SecD/SecF_CS"/>
</dbReference>
<evidence type="ECO:0000256" key="4">
    <source>
        <dbReference type="ARBA" id="ARBA00022692"/>
    </source>
</evidence>
<comment type="caution">
    <text evidence="12">Lacks conserved residue(s) required for the propagation of feature annotation.</text>
</comment>
<evidence type="ECO:0000256" key="6">
    <source>
        <dbReference type="ARBA" id="ARBA00022989"/>
    </source>
</evidence>
<dbReference type="InterPro" id="IPR005665">
    <property type="entry name" value="SecF_bac"/>
</dbReference>
<dbReference type="GO" id="GO:0006605">
    <property type="term" value="P:protein targeting"/>
    <property type="evidence" value="ECO:0007669"/>
    <property type="project" value="UniProtKB-UniRule"/>
</dbReference>
<comment type="similarity">
    <text evidence="10">In the C-terminal section; belongs to the SecD/SecF family. SecF subfamily.</text>
</comment>
<comment type="subcellular location">
    <subcellularLocation>
        <location evidence="1 12">Cell membrane</location>
        <topology evidence="1 12">Multi-pass membrane protein</topology>
    </subcellularLocation>
</comment>
<comment type="similarity">
    <text evidence="12">Belongs to the SecD/SecF family. SecF subfamily.</text>
</comment>
<dbReference type="NCBIfam" id="TIGR00966">
    <property type="entry name" value="transloc_SecF"/>
    <property type="match status" value="1"/>
</dbReference>
<evidence type="ECO:0000313" key="14">
    <source>
        <dbReference type="EMBL" id="SES73579.1"/>
    </source>
</evidence>
<feature type="transmembrane region" description="Helical" evidence="12">
    <location>
        <begin position="9"/>
        <end position="27"/>
    </location>
</feature>
<dbReference type="GO" id="GO:0015450">
    <property type="term" value="F:protein-transporting ATPase activity"/>
    <property type="evidence" value="ECO:0007669"/>
    <property type="project" value="InterPro"/>
</dbReference>
<comment type="subunit">
    <text evidence="12">Forms a complex with SecD. Part of the essential Sec protein translocation apparatus which comprises SecA, SecYEG and auxiliary proteins SecDF. Other proteins may also be involved.</text>
</comment>
<dbReference type="AlphaFoldDB" id="A0A1H9YWK2"/>
<dbReference type="PANTHER" id="PTHR30081">
    <property type="entry name" value="PROTEIN-EXPORT MEMBRANE PROTEIN SEC"/>
    <property type="match status" value="1"/>
</dbReference>
<keyword evidence="15" id="KW-1185">Reference proteome</keyword>
<dbReference type="GO" id="GO:0005886">
    <property type="term" value="C:plasma membrane"/>
    <property type="evidence" value="ECO:0007669"/>
    <property type="project" value="UniProtKB-SubCell"/>
</dbReference>
<evidence type="ECO:0000313" key="15">
    <source>
        <dbReference type="Proteomes" id="UP000199568"/>
    </source>
</evidence>
<evidence type="ECO:0000256" key="12">
    <source>
        <dbReference type="HAMAP-Rule" id="MF_01464"/>
    </source>
</evidence>
<dbReference type="Proteomes" id="UP000199568">
    <property type="component" value="Unassembled WGS sequence"/>
</dbReference>
<keyword evidence="2 12" id="KW-0813">Transport</keyword>
<keyword evidence="5 12" id="KW-0653">Protein transport</keyword>
<dbReference type="NCBIfam" id="TIGR00916">
    <property type="entry name" value="2A0604s01"/>
    <property type="match status" value="1"/>
</dbReference>
<proteinExistence type="inferred from homology"/>
<feature type="transmembrane region" description="Helical" evidence="12">
    <location>
        <begin position="151"/>
        <end position="172"/>
    </location>
</feature>
<name>A0A1H9YWK2_9FIRM</name>
<keyword evidence="4 12" id="KW-0812">Transmembrane</keyword>
<organism evidence="14 15">
    <name type="scientific">Natronincola peptidivorans</name>
    <dbReference type="NCBI Taxonomy" id="426128"/>
    <lineage>
        <taxon>Bacteria</taxon>
        <taxon>Bacillati</taxon>
        <taxon>Bacillota</taxon>
        <taxon>Clostridia</taxon>
        <taxon>Peptostreptococcales</taxon>
        <taxon>Natronincolaceae</taxon>
        <taxon>Natronincola</taxon>
    </lineage>
</organism>
<dbReference type="Pfam" id="PF02355">
    <property type="entry name" value="SecD_SecF_C"/>
    <property type="match status" value="1"/>
</dbReference>
<dbReference type="Pfam" id="PF07549">
    <property type="entry name" value="Sec_GG"/>
    <property type="match status" value="1"/>
</dbReference>
<protein>
    <recommendedName>
        <fullName evidence="12">Protein-export membrane protein SecF</fullName>
    </recommendedName>
</protein>
<comment type="function">
    <text evidence="9 12">Part of the Sec protein translocase complex. Interacts with the SecYEG preprotein conducting channel. SecDF uses the proton motive force (PMF) to complete protein translocation after the ATP-dependent function of SecA.</text>
</comment>
<dbReference type="InterPro" id="IPR055344">
    <property type="entry name" value="SecD_SecF_C_bact"/>
</dbReference>
<reference evidence="14 15" key="1">
    <citation type="submission" date="2016-10" db="EMBL/GenBank/DDBJ databases">
        <authorList>
            <person name="de Groot N.N."/>
        </authorList>
    </citation>
    <scope>NUCLEOTIDE SEQUENCE [LARGE SCALE GENOMIC DNA]</scope>
    <source>
        <strain evidence="14 15">DSM 18979</strain>
    </source>
</reference>
<evidence type="ECO:0000256" key="11">
    <source>
        <dbReference type="ARBA" id="ARBA00061053"/>
    </source>
</evidence>